<dbReference type="InterPro" id="IPR000086">
    <property type="entry name" value="NUDIX_hydrolase_dom"/>
</dbReference>
<evidence type="ECO:0000313" key="2">
    <source>
        <dbReference type="EMBL" id="APG66354.1"/>
    </source>
</evidence>
<dbReference type="STRING" id="1850252.LPB136_00645"/>
<dbReference type="PROSITE" id="PS51462">
    <property type="entry name" value="NUDIX"/>
    <property type="match status" value="1"/>
</dbReference>
<evidence type="ECO:0000259" key="1">
    <source>
        <dbReference type="PROSITE" id="PS51462"/>
    </source>
</evidence>
<dbReference type="CDD" id="cd03673">
    <property type="entry name" value="NUDIX_Ap6A_hydrolase"/>
    <property type="match status" value="1"/>
</dbReference>
<feature type="domain" description="Nudix hydrolase" evidence="1">
    <location>
        <begin position="69"/>
        <end position="197"/>
    </location>
</feature>
<proteinExistence type="predicted"/>
<dbReference type="Pfam" id="PF00293">
    <property type="entry name" value="NUDIX"/>
    <property type="match status" value="1"/>
</dbReference>
<reference evidence="2 3" key="1">
    <citation type="submission" date="2016-11" db="EMBL/GenBank/DDBJ databases">
        <title>Tenacibaculum sp. LPB0136, isolated from marine environment.</title>
        <authorList>
            <person name="Kim E."/>
            <person name="Yi H."/>
        </authorList>
    </citation>
    <scope>NUCLEOTIDE SEQUENCE [LARGE SCALE GENOMIC DNA]</scope>
    <source>
        <strain evidence="2 3">LPB0136</strain>
    </source>
</reference>
<dbReference type="KEGG" id="ten:LPB136_00645"/>
<keyword evidence="3" id="KW-1185">Reference proteome</keyword>
<sequence>MQMYKVFVNDKPIIITDSSQKDKKFLTYFFDEVIIDEIIYRFKTENIKGVYLITNNLEQAWRNFRENFKVVKAAGGLVFNQNKEILFIYRGNKWDLPKGRVEEGEEIETTAIREIEEECSVFNLKIDSFLTATYHIFYKNNKAKLKETFWFLMHTDFTGKPIPQKEEGIVEAVFKDHTSTLQALQNTFVNIGLVYEAYQKGLD</sequence>
<dbReference type="PANTHER" id="PTHR43736:SF1">
    <property type="entry name" value="DIHYDRONEOPTERIN TRIPHOSPHATE DIPHOSPHATASE"/>
    <property type="match status" value="1"/>
</dbReference>
<dbReference type="Gene3D" id="3.90.79.10">
    <property type="entry name" value="Nucleoside Triphosphate Pyrophosphohydrolase"/>
    <property type="match status" value="1"/>
</dbReference>
<dbReference type="InterPro" id="IPR015797">
    <property type="entry name" value="NUDIX_hydrolase-like_dom_sf"/>
</dbReference>
<dbReference type="PANTHER" id="PTHR43736">
    <property type="entry name" value="ADP-RIBOSE PYROPHOSPHATASE"/>
    <property type="match status" value="1"/>
</dbReference>
<dbReference type="EMBL" id="CP018155">
    <property type="protein sequence ID" value="APG66354.1"/>
    <property type="molecule type" value="Genomic_DNA"/>
</dbReference>
<accession>A0A1L3JMN6</accession>
<organism evidence="2 3">
    <name type="scientific">Tenacibaculum todarodis</name>
    <dbReference type="NCBI Taxonomy" id="1850252"/>
    <lineage>
        <taxon>Bacteria</taxon>
        <taxon>Pseudomonadati</taxon>
        <taxon>Bacteroidota</taxon>
        <taxon>Flavobacteriia</taxon>
        <taxon>Flavobacteriales</taxon>
        <taxon>Flavobacteriaceae</taxon>
        <taxon>Tenacibaculum</taxon>
    </lineage>
</organism>
<evidence type="ECO:0000313" key="3">
    <source>
        <dbReference type="Proteomes" id="UP000181898"/>
    </source>
</evidence>
<name>A0A1L3JMN6_9FLAO</name>
<dbReference type="Proteomes" id="UP000181898">
    <property type="component" value="Chromosome"/>
</dbReference>
<dbReference type="GO" id="GO:0016787">
    <property type="term" value="F:hydrolase activity"/>
    <property type="evidence" value="ECO:0007669"/>
    <property type="project" value="UniProtKB-KW"/>
</dbReference>
<protein>
    <submittedName>
        <fullName evidence="2">NUDIX hydrolase</fullName>
    </submittedName>
</protein>
<dbReference type="OrthoDB" id="9816289at2"/>
<dbReference type="AlphaFoldDB" id="A0A1L3JMN6"/>
<gene>
    <name evidence="2" type="ORF">LPB136_00645</name>
</gene>
<keyword evidence="2" id="KW-0378">Hydrolase</keyword>
<dbReference type="SUPFAM" id="SSF55811">
    <property type="entry name" value="Nudix"/>
    <property type="match status" value="1"/>
</dbReference>